<dbReference type="GO" id="GO:0004165">
    <property type="term" value="F:delta(3)-delta(2)-enoyl-CoA isomerase activity"/>
    <property type="evidence" value="ECO:0007669"/>
    <property type="project" value="UniProtKB-ARBA"/>
</dbReference>
<dbReference type="KEGG" id="ccal:108622346"/>
<accession>A0AAJ7W9E2</accession>
<evidence type="ECO:0000256" key="1">
    <source>
        <dbReference type="ARBA" id="ARBA00004275"/>
    </source>
</evidence>
<name>A0AAJ7W9E2_9HYME</name>
<evidence type="ECO:0000313" key="5">
    <source>
        <dbReference type="Proteomes" id="UP000694925"/>
    </source>
</evidence>
<keyword evidence="5" id="KW-1185">Reference proteome</keyword>
<dbReference type="GO" id="GO:0005777">
    <property type="term" value="C:peroxisome"/>
    <property type="evidence" value="ECO:0007669"/>
    <property type="project" value="UniProtKB-SubCell"/>
</dbReference>
<comment type="subcellular location">
    <subcellularLocation>
        <location evidence="1">Peroxisome</location>
    </subcellularLocation>
</comment>
<dbReference type="AlphaFoldDB" id="A0AAJ7W9E2"/>
<keyword evidence="3 6" id="KW-0413">Isomerase</keyword>
<proteinExistence type="predicted"/>
<dbReference type="InterPro" id="IPR001753">
    <property type="entry name" value="Enoyl-CoA_hydra/iso"/>
</dbReference>
<dbReference type="InterPro" id="IPR029045">
    <property type="entry name" value="ClpP/crotonase-like_dom_sf"/>
</dbReference>
<dbReference type="PANTHER" id="PTHR43684:SF1">
    <property type="entry name" value="ENOYL-COA DELTA ISOMERASE 2"/>
    <property type="match status" value="1"/>
</dbReference>
<reference evidence="6" key="1">
    <citation type="submission" date="2025-08" db="UniProtKB">
        <authorList>
            <consortium name="RefSeq"/>
        </authorList>
    </citation>
    <scope>IDENTIFICATION</scope>
    <source>
        <tissue evidence="6">Whole body</tissue>
    </source>
</reference>
<feature type="transmembrane region" description="Helical" evidence="4">
    <location>
        <begin position="50"/>
        <end position="70"/>
    </location>
</feature>
<gene>
    <name evidence="6" type="primary">LOC108622346</name>
</gene>
<dbReference type="Proteomes" id="UP000694925">
    <property type="component" value="Unplaced"/>
</dbReference>
<dbReference type="InterPro" id="IPR014748">
    <property type="entry name" value="Enoyl-CoA_hydra_C"/>
</dbReference>
<dbReference type="RefSeq" id="XP_026667248.1">
    <property type="nucleotide sequence ID" value="XM_026811447.1"/>
</dbReference>
<keyword evidence="4" id="KW-0812">Transmembrane</keyword>
<organism evidence="5 6">
    <name type="scientific">Ceratina calcarata</name>
    <dbReference type="NCBI Taxonomy" id="156304"/>
    <lineage>
        <taxon>Eukaryota</taxon>
        <taxon>Metazoa</taxon>
        <taxon>Ecdysozoa</taxon>
        <taxon>Arthropoda</taxon>
        <taxon>Hexapoda</taxon>
        <taxon>Insecta</taxon>
        <taxon>Pterygota</taxon>
        <taxon>Neoptera</taxon>
        <taxon>Endopterygota</taxon>
        <taxon>Hymenoptera</taxon>
        <taxon>Apocrita</taxon>
        <taxon>Aculeata</taxon>
        <taxon>Apoidea</taxon>
        <taxon>Anthophila</taxon>
        <taxon>Apidae</taxon>
        <taxon>Ceratina</taxon>
        <taxon>Zadontomerus</taxon>
    </lineage>
</organism>
<dbReference type="CDD" id="cd06558">
    <property type="entry name" value="crotonase-like"/>
    <property type="match status" value="1"/>
</dbReference>
<keyword evidence="4" id="KW-0472">Membrane</keyword>
<keyword evidence="4" id="KW-1133">Transmembrane helix</keyword>
<dbReference type="Pfam" id="PF00378">
    <property type="entry name" value="ECH_1"/>
    <property type="match status" value="1"/>
</dbReference>
<evidence type="ECO:0000256" key="4">
    <source>
        <dbReference type="SAM" id="Phobius"/>
    </source>
</evidence>
<keyword evidence="2" id="KW-0576">Peroxisome</keyword>
<dbReference type="Gene3D" id="3.90.226.10">
    <property type="entry name" value="2-enoyl-CoA Hydratase, Chain A, domain 1"/>
    <property type="match status" value="1"/>
</dbReference>
<dbReference type="InterPro" id="IPR051053">
    <property type="entry name" value="ECH/Chromodomain_protein"/>
</dbReference>
<dbReference type="Gene3D" id="1.10.12.10">
    <property type="entry name" value="Lyase 2-enoyl-coa Hydratase, Chain A, domain 2"/>
    <property type="match status" value="1"/>
</dbReference>
<dbReference type="PANTHER" id="PTHR43684">
    <property type="match status" value="1"/>
</dbReference>
<evidence type="ECO:0000256" key="3">
    <source>
        <dbReference type="ARBA" id="ARBA00023235"/>
    </source>
</evidence>
<evidence type="ECO:0000313" key="6">
    <source>
        <dbReference type="RefSeq" id="XP_026667248.1"/>
    </source>
</evidence>
<evidence type="ECO:0000256" key="2">
    <source>
        <dbReference type="ARBA" id="ARBA00023140"/>
    </source>
</evidence>
<protein>
    <submittedName>
        <fullName evidence="6">Enoyl-CoA delta isomerase 3, peroxisomal isoform X1</fullName>
    </submittedName>
</protein>
<dbReference type="SUPFAM" id="SSF52096">
    <property type="entry name" value="ClpP/crotonase"/>
    <property type="match status" value="1"/>
</dbReference>
<sequence length="206" mass="23762">MFRRKWNVKSSTKSSEKTKCHHRIYGNDLEKTVSTVFRDFINILITYPKLLIAVINGPAIGVGVTMLALFDMVYASHEAYFQTPFTRLGLMAEGCSTYTFPKIFGKSKAGDMLYLGYKMNALEAKQYGFVSELYKSDQMDEVWRYLETLSKLSSESILAIKRLVNKWDQKILLEVNAQESIELLERVQSSDFIERVKNLMFTKSNM</sequence>
<dbReference type="GeneID" id="108622346"/>